<dbReference type="GO" id="GO:0019867">
    <property type="term" value="C:outer membrane"/>
    <property type="evidence" value="ECO:0007669"/>
    <property type="project" value="InterPro"/>
</dbReference>
<dbReference type="Pfam" id="PF05433">
    <property type="entry name" value="Rick_17kDa_Anti"/>
    <property type="match status" value="1"/>
</dbReference>
<keyword evidence="4" id="KW-1185">Reference proteome</keyword>
<organism evidence="3 4">
    <name type="scientific">Aestuariirhabdus litorea</name>
    <dbReference type="NCBI Taxonomy" id="2528527"/>
    <lineage>
        <taxon>Bacteria</taxon>
        <taxon>Pseudomonadati</taxon>
        <taxon>Pseudomonadota</taxon>
        <taxon>Gammaproteobacteria</taxon>
        <taxon>Oceanospirillales</taxon>
        <taxon>Aestuariirhabdaceae</taxon>
        <taxon>Aestuariirhabdus</taxon>
    </lineage>
</organism>
<reference evidence="3 4" key="1">
    <citation type="submission" date="2018-08" db="EMBL/GenBank/DDBJ databases">
        <authorList>
            <person name="Khan S.A."/>
        </authorList>
    </citation>
    <scope>NUCLEOTIDE SEQUENCE [LARGE SCALE GENOMIC DNA]</scope>
    <source>
        <strain evidence="3 4">GTF-13</strain>
    </source>
</reference>
<gene>
    <name evidence="3" type="ORF">D0544_00205</name>
</gene>
<dbReference type="InterPro" id="IPR008816">
    <property type="entry name" value="Gly_zipper_2TM_dom"/>
</dbReference>
<protein>
    <submittedName>
        <fullName evidence="3">Glycine zipper 2TM domain-containing protein</fullName>
    </submittedName>
</protein>
<dbReference type="PROSITE" id="PS51257">
    <property type="entry name" value="PROKAR_LIPOPROTEIN"/>
    <property type="match status" value="1"/>
</dbReference>
<dbReference type="Proteomes" id="UP000280792">
    <property type="component" value="Unassembled WGS sequence"/>
</dbReference>
<feature type="domain" description="Glycine zipper 2TM" evidence="2">
    <location>
        <begin position="53"/>
        <end position="94"/>
    </location>
</feature>
<name>A0A3P3VTT9_9GAMM</name>
<keyword evidence="1" id="KW-0732">Signal</keyword>
<proteinExistence type="predicted"/>
<dbReference type="AlphaFoldDB" id="A0A3P3VTT9"/>
<feature type="chain" id="PRO_5018308361" evidence="1">
    <location>
        <begin position="22"/>
        <end position="147"/>
    </location>
</feature>
<reference evidence="3 4" key="2">
    <citation type="submission" date="2018-12" db="EMBL/GenBank/DDBJ databases">
        <title>Simiduia agarivorans gen. nov., sp. nov., a marine, agarolytic bacterium isolated from shallow coastal water from Keelung, Taiwan.</title>
        <authorList>
            <person name="Shieh W.Y."/>
        </authorList>
    </citation>
    <scope>NUCLEOTIDE SEQUENCE [LARGE SCALE GENOMIC DNA]</scope>
    <source>
        <strain evidence="3 4">GTF-13</strain>
    </source>
</reference>
<evidence type="ECO:0000313" key="3">
    <source>
        <dbReference type="EMBL" id="RRJ85388.1"/>
    </source>
</evidence>
<accession>A0A3P3VTT9</accession>
<evidence type="ECO:0000313" key="4">
    <source>
        <dbReference type="Proteomes" id="UP000280792"/>
    </source>
</evidence>
<comment type="caution">
    <text evidence="3">The sequence shown here is derived from an EMBL/GenBank/DDBJ whole genome shotgun (WGS) entry which is preliminary data.</text>
</comment>
<dbReference type="RefSeq" id="WP_125013686.1">
    <property type="nucleotide sequence ID" value="NZ_QWEZ01000001.1"/>
</dbReference>
<evidence type="ECO:0000259" key="2">
    <source>
        <dbReference type="Pfam" id="PF05433"/>
    </source>
</evidence>
<evidence type="ECO:0000256" key="1">
    <source>
        <dbReference type="SAM" id="SignalP"/>
    </source>
</evidence>
<feature type="signal peptide" evidence="1">
    <location>
        <begin position="1"/>
        <end position="21"/>
    </location>
</feature>
<dbReference type="EMBL" id="QWEZ01000001">
    <property type="protein sequence ID" value="RRJ85388.1"/>
    <property type="molecule type" value="Genomic_DNA"/>
</dbReference>
<sequence length="147" mass="14874">MKSKMSVVSLVLAAVFLVGCATPGTTTGEMEIRSGVIQSITPTQIESSHHQGIGAILGGLGGAAVGSLFGNGSGRDVMMVAGAVGGGFAGNAVQKNYDQPIAGQQILVRLNNGVLVTVIQPVNAQLAPDMKVYVQGAGTEAHVVPQY</sequence>